<evidence type="ECO:0000259" key="1">
    <source>
        <dbReference type="PROSITE" id="PS51029"/>
    </source>
</evidence>
<evidence type="ECO:0000313" key="4">
    <source>
        <dbReference type="Proteomes" id="UP000274756"/>
    </source>
</evidence>
<feature type="domain" description="MADF" evidence="1">
    <location>
        <begin position="8"/>
        <end position="103"/>
    </location>
</feature>
<keyword evidence="4" id="KW-1185">Reference proteome</keyword>
<dbReference type="PANTHER" id="PTHR12243">
    <property type="entry name" value="MADF DOMAIN TRANSCRIPTION FACTOR"/>
    <property type="match status" value="1"/>
</dbReference>
<dbReference type="Proteomes" id="UP000038040">
    <property type="component" value="Unplaced"/>
</dbReference>
<gene>
    <name evidence="2" type="ORF">DME_LOCUS8112</name>
</gene>
<dbReference type="AlphaFoldDB" id="A0A0N4UAN8"/>
<dbReference type="InterPro" id="IPR039353">
    <property type="entry name" value="TF_Adf1"/>
</dbReference>
<sequence length="266" mass="30712">MTDEKKAILIQEIALRPLIWKISHPNYDDVEKRWLAFEEIARLLSDEQVIFTSDMVKLTWKNLMDYYNELQKRYNRIVAAGMDPPEFKWQFFHMLHFARQDKAFVKRKYNYMQPSKVTLENASASFNQSCDYSPNFQQSSLINVKTANGSKHIVILPMKQSECTIPQFERFSGITAHHDVSNGFTGKSTKQTNDEQIVGNSFPAHYAKIDQKPVAALDSISSFARYIAARLYLVKDKCPSKYLSLCYAIDGTIKKAMREINIVLDS</sequence>
<dbReference type="WBParaSite" id="DME_0000422901-mRNA-1">
    <property type="protein sequence ID" value="DME_0000422901-mRNA-1"/>
    <property type="gene ID" value="DME_0000422901"/>
</dbReference>
<dbReference type="PROSITE" id="PS51029">
    <property type="entry name" value="MADF"/>
    <property type="match status" value="1"/>
</dbReference>
<proteinExistence type="predicted"/>
<evidence type="ECO:0000313" key="5">
    <source>
        <dbReference type="WBParaSite" id="DME_0000422901-mRNA-1"/>
    </source>
</evidence>
<dbReference type="OrthoDB" id="5779735at2759"/>
<dbReference type="InterPro" id="IPR006578">
    <property type="entry name" value="MADF-dom"/>
</dbReference>
<dbReference type="GO" id="GO:0006357">
    <property type="term" value="P:regulation of transcription by RNA polymerase II"/>
    <property type="evidence" value="ECO:0007669"/>
    <property type="project" value="TreeGrafter"/>
</dbReference>
<dbReference type="GO" id="GO:0005667">
    <property type="term" value="C:transcription regulator complex"/>
    <property type="evidence" value="ECO:0007669"/>
    <property type="project" value="TreeGrafter"/>
</dbReference>
<dbReference type="SMART" id="SM00595">
    <property type="entry name" value="MADF"/>
    <property type="match status" value="1"/>
</dbReference>
<dbReference type="Proteomes" id="UP000274756">
    <property type="component" value="Unassembled WGS sequence"/>
</dbReference>
<evidence type="ECO:0000313" key="3">
    <source>
        <dbReference type="Proteomes" id="UP000038040"/>
    </source>
</evidence>
<name>A0A0N4UAN8_DRAME</name>
<organism evidence="3 5">
    <name type="scientific">Dracunculus medinensis</name>
    <name type="common">Guinea worm</name>
    <dbReference type="NCBI Taxonomy" id="318479"/>
    <lineage>
        <taxon>Eukaryota</taxon>
        <taxon>Metazoa</taxon>
        <taxon>Ecdysozoa</taxon>
        <taxon>Nematoda</taxon>
        <taxon>Chromadorea</taxon>
        <taxon>Rhabditida</taxon>
        <taxon>Spirurina</taxon>
        <taxon>Dracunculoidea</taxon>
        <taxon>Dracunculidae</taxon>
        <taxon>Dracunculus</taxon>
    </lineage>
</organism>
<protein>
    <submittedName>
        <fullName evidence="5">MADF domain-containing protein</fullName>
    </submittedName>
</protein>
<dbReference type="Pfam" id="PF10545">
    <property type="entry name" value="MADF_DNA_bdg"/>
    <property type="match status" value="1"/>
</dbReference>
<reference evidence="5" key="1">
    <citation type="submission" date="2017-02" db="UniProtKB">
        <authorList>
            <consortium name="WormBaseParasite"/>
        </authorList>
    </citation>
    <scope>IDENTIFICATION</scope>
</reference>
<evidence type="ECO:0000313" key="2">
    <source>
        <dbReference type="EMBL" id="VDN58139.1"/>
    </source>
</evidence>
<dbReference type="EMBL" id="UYYG01001165">
    <property type="protein sequence ID" value="VDN58139.1"/>
    <property type="molecule type" value="Genomic_DNA"/>
</dbReference>
<dbReference type="GO" id="GO:0005634">
    <property type="term" value="C:nucleus"/>
    <property type="evidence" value="ECO:0007669"/>
    <property type="project" value="TreeGrafter"/>
</dbReference>
<reference evidence="2 4" key="2">
    <citation type="submission" date="2018-11" db="EMBL/GenBank/DDBJ databases">
        <authorList>
            <consortium name="Pathogen Informatics"/>
        </authorList>
    </citation>
    <scope>NUCLEOTIDE SEQUENCE [LARGE SCALE GENOMIC DNA]</scope>
</reference>
<dbReference type="PANTHER" id="PTHR12243:SF67">
    <property type="entry name" value="COREPRESSOR OF PANGOLIN, ISOFORM A-RELATED"/>
    <property type="match status" value="1"/>
</dbReference>
<accession>A0A0N4UAN8</accession>